<dbReference type="GO" id="GO:0032991">
    <property type="term" value="C:protein-containing complex"/>
    <property type="evidence" value="ECO:0007669"/>
    <property type="project" value="UniProtKB-ARBA"/>
</dbReference>
<protein>
    <recommendedName>
        <fullName evidence="8">Structural maintenance of chromosomes protein</fullName>
    </recommendedName>
</protein>
<name>A0A915LVF8_MELJA</name>
<feature type="region of interest" description="Disordered" evidence="10">
    <location>
        <begin position="1275"/>
        <end position="1300"/>
    </location>
</feature>
<evidence type="ECO:0000256" key="10">
    <source>
        <dbReference type="SAM" id="MobiDB-lite"/>
    </source>
</evidence>
<dbReference type="Gene3D" id="3.30.70.1620">
    <property type="match status" value="1"/>
</dbReference>
<dbReference type="InterPro" id="IPR027417">
    <property type="entry name" value="P-loop_NTPase"/>
</dbReference>
<evidence type="ECO:0000256" key="1">
    <source>
        <dbReference type="ARBA" id="ARBA00004123"/>
    </source>
</evidence>
<feature type="coiled-coil region" evidence="9">
    <location>
        <begin position="510"/>
        <end position="558"/>
    </location>
</feature>
<accession>A0A915LVF8</accession>
<dbReference type="CDD" id="cd03272">
    <property type="entry name" value="ABC_SMC3_euk"/>
    <property type="match status" value="1"/>
</dbReference>
<keyword evidence="5 9" id="KW-0175">Coiled coil</keyword>
<feature type="coiled-coil region" evidence="9">
    <location>
        <begin position="628"/>
        <end position="683"/>
    </location>
</feature>
<evidence type="ECO:0000313" key="12">
    <source>
        <dbReference type="Proteomes" id="UP000887561"/>
    </source>
</evidence>
<dbReference type="SMART" id="SM00968">
    <property type="entry name" value="SMC_hinge"/>
    <property type="match status" value="1"/>
</dbReference>
<dbReference type="SUPFAM" id="SSF52540">
    <property type="entry name" value="P-loop containing nucleoside triphosphate hydrolases"/>
    <property type="match status" value="1"/>
</dbReference>
<dbReference type="PANTHER" id="PTHR43977">
    <property type="entry name" value="STRUCTURAL MAINTENANCE OF CHROMOSOMES PROTEIN 3"/>
    <property type="match status" value="1"/>
</dbReference>
<comment type="similarity">
    <text evidence="2">Belongs to the SMC family. SMC3 subfamily.</text>
</comment>
<dbReference type="GO" id="GO:0016887">
    <property type="term" value="F:ATP hydrolysis activity"/>
    <property type="evidence" value="ECO:0007669"/>
    <property type="project" value="InterPro"/>
</dbReference>
<evidence type="ECO:0000256" key="5">
    <source>
        <dbReference type="ARBA" id="ARBA00023054"/>
    </source>
</evidence>
<dbReference type="PIRSF" id="PIRSF005719">
    <property type="entry name" value="SMC"/>
    <property type="match status" value="1"/>
</dbReference>
<evidence type="ECO:0000256" key="2">
    <source>
        <dbReference type="ARBA" id="ARBA00005917"/>
    </source>
</evidence>
<evidence type="ECO:0000256" key="3">
    <source>
        <dbReference type="ARBA" id="ARBA00022618"/>
    </source>
</evidence>
<reference evidence="13" key="1">
    <citation type="submission" date="2022-11" db="UniProtKB">
        <authorList>
            <consortium name="WormBaseParasite"/>
        </authorList>
    </citation>
    <scope>IDENTIFICATION</scope>
</reference>
<evidence type="ECO:0000256" key="9">
    <source>
        <dbReference type="SAM" id="Coils"/>
    </source>
</evidence>
<feature type="coiled-coil region" evidence="9">
    <location>
        <begin position="976"/>
        <end position="1047"/>
    </location>
</feature>
<dbReference type="InterPro" id="IPR003395">
    <property type="entry name" value="RecF/RecN/SMC_N"/>
</dbReference>
<dbReference type="InterPro" id="IPR024704">
    <property type="entry name" value="SMC"/>
</dbReference>
<evidence type="ECO:0000256" key="6">
    <source>
        <dbReference type="ARBA" id="ARBA00023242"/>
    </source>
</evidence>
<evidence type="ECO:0000259" key="11">
    <source>
        <dbReference type="SMART" id="SM00968"/>
    </source>
</evidence>
<keyword evidence="4" id="KW-0498">Mitosis</keyword>
<feature type="coiled-coil region" evidence="9">
    <location>
        <begin position="1170"/>
        <end position="1232"/>
    </location>
</feature>
<dbReference type="GO" id="GO:0005694">
    <property type="term" value="C:chromosome"/>
    <property type="evidence" value="ECO:0007669"/>
    <property type="project" value="InterPro"/>
</dbReference>
<feature type="compositionally biased region" description="Low complexity" evidence="10">
    <location>
        <begin position="1275"/>
        <end position="1285"/>
    </location>
</feature>
<dbReference type="InterPro" id="IPR036277">
    <property type="entry name" value="SMC_hinge_sf"/>
</dbReference>
<dbReference type="GO" id="GO:0005634">
    <property type="term" value="C:nucleus"/>
    <property type="evidence" value="ECO:0007669"/>
    <property type="project" value="UniProtKB-SubCell"/>
</dbReference>
<dbReference type="GO" id="GO:0051276">
    <property type="term" value="P:chromosome organization"/>
    <property type="evidence" value="ECO:0007669"/>
    <property type="project" value="InterPro"/>
</dbReference>
<sequence>MNFLRRTFFGLPRQALPDTTDSLQSMMFVDEHGEITWELCECAVSLPSKKLLIGPSIAAFSGKNSYKKSQFIPITLHNDSKHEWIAFKVQHYEPRDPFMAQEQLAKLEKACVPLMASPNVGLIGPGQDVVFKLILPDRNIWPVSREATIGKMGYFRILQMQVTDPWEVLSAFSGNNTSLTRGIKQLFDALNTGRSCEDALERIYSCDVPFFLPLCPIVLSEENLNVGAKDKVKKVEQNKINITGFKSYKDITTIRDLSPKHNVVIGRNGSGKSNFFAAIQFVLSSEFTSITQHNRHAFLHESVGAKSATARVEIVFDNMDHRIPTESEEVRIVRTLTMKNDTYSIDGKSVTKTEIVNMMESAGFSRSNPYYIVKQGKITELATASDAYRLKLIKEVAGTRVFDEKKEESTKILTETQGKIEKSVTLLGYINERLKKLEEEKEDLKEYQKWDKMKRSIEYTIFDKEITEAKTKLEKLTDQRTKINTEQNKRTPFEKYIAKREEKETLVNEQAELMERKTHLELSIKDLEAEFNNERDGKKAAENEKIGIERAIAERQAQLDELQPRYQKLLEEESSKDSDIRILDQRCKELYAKQGHPEQFRTVAERDKHLKTELQWIDRQSYEMKNQIEEIKKSIRADEEEKETLGQRLRQEKILLEDLSIKMNKLSQEIKHKKEQLNKAITRRMDDSHLEKEKREKLTMLQYDVNRMEEDFRRLTPKATMSGITSIKTILDEYKHKRIFPEVVNGYYGRLIDLFNCTPEFNKAIEVTAESRLFYHVVEDDKVAMKLLESVNERSLPGEFNFYPLNRILDTQPREIIDKEARPLIECLQFDQKFNNVFKMVFKDYALVPRLDVGTRVARNEAFNCVTMDGDQISHRGPLTGGYMDVKRLKLDLVRRLKNAENDKNDLEKEIDCLTEKISASLNVVDQIRLEIAKRETEIQTLNNGYHDCLAKKQITSELLNKLSNNADNEPKMAQITKLNNRLKELTAQKESVNNQLKTPLEAGLTEAERDKINKMEDDIKKGKDDLDELRKRRADLGNRIQTINNELQHKLFKKREQLNALIESNAGEKSNRLDTEQAEIKLIYERVKKLLDIIGEYSKKKAESTTLLEKSQEEQKELEKSLEDFAKNAEIFCTKIANIQSKREEYSKKIKEIGPLPADAHGTYDKLPLKQLDKRLTEAMNHLKKYENVNKKACEQFIQAASQKDDLSRRVNELQKNEQAIKDLLTVLENRRYETLHLTFKQVAKYFSEVFRKLIPNGSANLIMQTLEKSLSTRSTTTLSHSTTMQSGAETETTIGEQSSMPERVLHELETFVGTSIKVSFTGGTETRDITSLSGGQKTLVALALIFAIQKCDPAPFYLFDEIDAALDQEHRRAIAEMIHDLSQTAQFITTTFRAELLEHAEKFYGVRVRDKVSYIDEIAKASAFDFVQDDQAHT</sequence>
<dbReference type="InterPro" id="IPR010935">
    <property type="entry name" value="SMC_hinge"/>
</dbReference>
<dbReference type="Pfam" id="PF06470">
    <property type="entry name" value="SMC_hinge"/>
    <property type="match status" value="1"/>
</dbReference>
<feature type="domain" description="SMC hinge" evidence="11">
    <location>
        <begin position="745"/>
        <end position="858"/>
    </location>
</feature>
<dbReference type="SUPFAM" id="SSF75553">
    <property type="entry name" value="Smc hinge domain"/>
    <property type="match status" value="1"/>
</dbReference>
<keyword evidence="12" id="KW-1185">Reference proteome</keyword>
<dbReference type="Gene3D" id="1.20.1060.20">
    <property type="match status" value="1"/>
</dbReference>
<feature type="coiled-coil region" evidence="9">
    <location>
        <begin position="1102"/>
        <end position="1129"/>
    </location>
</feature>
<evidence type="ECO:0000256" key="8">
    <source>
        <dbReference type="PIRNR" id="PIRNR005719"/>
    </source>
</evidence>
<evidence type="ECO:0000313" key="13">
    <source>
        <dbReference type="WBParaSite" id="scaffold204_cov205.g483"/>
    </source>
</evidence>
<keyword evidence="3" id="KW-0132">Cell division</keyword>
<dbReference type="Proteomes" id="UP000887561">
    <property type="component" value="Unplaced"/>
</dbReference>
<dbReference type="Pfam" id="PF02463">
    <property type="entry name" value="SMC_N"/>
    <property type="match status" value="2"/>
</dbReference>
<dbReference type="GO" id="GO:0051301">
    <property type="term" value="P:cell division"/>
    <property type="evidence" value="ECO:0007669"/>
    <property type="project" value="UniProtKB-KW"/>
</dbReference>
<evidence type="ECO:0000256" key="4">
    <source>
        <dbReference type="ARBA" id="ARBA00022776"/>
    </source>
</evidence>
<keyword evidence="7" id="KW-0131">Cell cycle</keyword>
<dbReference type="InterPro" id="IPR041741">
    <property type="entry name" value="SMC3_ABC_euk"/>
</dbReference>
<keyword evidence="6 8" id="KW-0539">Nucleus</keyword>
<evidence type="ECO:0000256" key="7">
    <source>
        <dbReference type="ARBA" id="ARBA00023306"/>
    </source>
</evidence>
<dbReference type="WBParaSite" id="scaffold204_cov205.g483">
    <property type="protein sequence ID" value="scaffold204_cov205.g483"/>
    <property type="gene ID" value="scaffold204_cov205.g483"/>
</dbReference>
<feature type="coiled-coil region" evidence="9">
    <location>
        <begin position="883"/>
        <end position="924"/>
    </location>
</feature>
<dbReference type="Gene3D" id="3.40.50.300">
    <property type="entry name" value="P-loop containing nucleotide triphosphate hydrolases"/>
    <property type="match status" value="2"/>
</dbReference>
<feature type="coiled-coil region" evidence="9">
    <location>
        <begin position="427"/>
        <end position="486"/>
    </location>
</feature>
<feature type="compositionally biased region" description="Polar residues" evidence="10">
    <location>
        <begin position="1286"/>
        <end position="1300"/>
    </location>
</feature>
<comment type="subcellular location">
    <subcellularLocation>
        <location evidence="1 8">Nucleus</location>
    </subcellularLocation>
</comment>
<proteinExistence type="inferred from homology"/>
<organism evidence="12 13">
    <name type="scientific">Meloidogyne javanica</name>
    <name type="common">Root-knot nematode worm</name>
    <dbReference type="NCBI Taxonomy" id="6303"/>
    <lineage>
        <taxon>Eukaryota</taxon>
        <taxon>Metazoa</taxon>
        <taxon>Ecdysozoa</taxon>
        <taxon>Nematoda</taxon>
        <taxon>Chromadorea</taxon>
        <taxon>Rhabditida</taxon>
        <taxon>Tylenchina</taxon>
        <taxon>Tylenchomorpha</taxon>
        <taxon>Tylenchoidea</taxon>
        <taxon>Meloidogynidae</taxon>
        <taxon>Meloidogyninae</taxon>
        <taxon>Meloidogyne</taxon>
        <taxon>Meloidogyne incognita group</taxon>
    </lineage>
</organism>
<dbReference type="GO" id="GO:0005524">
    <property type="term" value="F:ATP binding"/>
    <property type="evidence" value="ECO:0007669"/>
    <property type="project" value="InterPro"/>
</dbReference>